<evidence type="ECO:0000313" key="3">
    <source>
        <dbReference type="Proteomes" id="UP001212189"/>
    </source>
</evidence>
<protein>
    <submittedName>
        <fullName evidence="2">DUF389 domain-containing protein</fullName>
    </submittedName>
</protein>
<keyword evidence="1" id="KW-0472">Membrane</keyword>
<dbReference type="RefSeq" id="WP_269817269.1">
    <property type="nucleotide sequence ID" value="NZ_CP114976.1"/>
</dbReference>
<proteinExistence type="predicted"/>
<dbReference type="PANTHER" id="PTHR20992:SF9">
    <property type="entry name" value="AT15442P-RELATED"/>
    <property type="match status" value="1"/>
</dbReference>
<feature type="transmembrane region" description="Helical" evidence="1">
    <location>
        <begin position="482"/>
        <end position="502"/>
    </location>
</feature>
<dbReference type="KEGG" id="dce:O6P33_08030"/>
<evidence type="ECO:0000313" key="2">
    <source>
        <dbReference type="EMBL" id="WBE24327.1"/>
    </source>
</evidence>
<evidence type="ECO:0000256" key="1">
    <source>
        <dbReference type="SAM" id="Phobius"/>
    </source>
</evidence>
<keyword evidence="1" id="KW-1133">Transmembrane helix</keyword>
<feature type="transmembrane region" description="Helical" evidence="1">
    <location>
        <begin position="450"/>
        <end position="470"/>
    </location>
</feature>
<feature type="transmembrane region" description="Helical" evidence="1">
    <location>
        <begin position="152"/>
        <end position="176"/>
    </location>
</feature>
<dbReference type="Pfam" id="PF04087">
    <property type="entry name" value="DUF389"/>
    <property type="match status" value="1"/>
</dbReference>
<feature type="transmembrane region" description="Helical" evidence="1">
    <location>
        <begin position="383"/>
        <end position="405"/>
    </location>
</feature>
<keyword evidence="3" id="KW-1185">Reference proteome</keyword>
<feature type="transmembrane region" description="Helical" evidence="1">
    <location>
        <begin position="360"/>
        <end position="377"/>
    </location>
</feature>
<dbReference type="Gene3D" id="2.60.200.40">
    <property type="match status" value="1"/>
</dbReference>
<reference evidence="2 3" key="1">
    <citation type="submission" date="2022-12" db="EMBL/GenBank/DDBJ databases">
        <title>Coexistence and Characterization of a Novel Tigecycline Resistance gene tet(X) variant and blaNDM-1 in a Pseudomonas caeni Isolate of Chicken Origin.</title>
        <authorList>
            <person name="Lu X."/>
            <person name="Zhang L."/>
            <person name="Li R."/>
            <person name="Wang Z."/>
        </authorList>
    </citation>
    <scope>NUCLEOTIDE SEQUENCE [LARGE SCALE GENOMIC DNA]</scope>
    <source>
        <strain evidence="2 3">CE14</strain>
    </source>
</reference>
<gene>
    <name evidence="2" type="ORF">O6P33_08030</name>
</gene>
<feature type="transmembrane region" description="Helical" evidence="1">
    <location>
        <begin position="417"/>
        <end position="438"/>
    </location>
</feature>
<dbReference type="InterPro" id="IPR005240">
    <property type="entry name" value="DUF389"/>
</dbReference>
<dbReference type="InterPro" id="IPR016064">
    <property type="entry name" value="NAD/diacylglycerol_kinase_sf"/>
</dbReference>
<keyword evidence="1" id="KW-0812">Transmembrane</keyword>
<feature type="transmembrane region" description="Helical" evidence="1">
    <location>
        <begin position="544"/>
        <end position="562"/>
    </location>
</feature>
<sequence>MSKALFIYEDATNPRVQEVIEYAQSQNITLTKLSLSAFLEQPGRPLDFAEHVVALCSDTDLAQLFDLAKSLNFSLGIIPVDNQQTRLREWFMFTGKLSEQLELAFAKSTKAIDVLRCNDEVALGSIMLGKTPFLDQRSRTYRQRSASLMRRIMYFIAVLWSSLGNLFSIQPFAITLSVGKEYSAKTAITGMVAIENNVTNAAARLINTSISVQDGKVSTLLIAPKSISQYISFLIKATFNPERKVSRLPSSMSYVRSNYLRVDSDKMLTYYVDSHKREANSIELQLYPEAIHINLPAAYYETQGGQHGGKDTLKLENLPLHEERLTMIQKRLPLFTHALEEDFKGLFLQLRDSAQTSSSFISLMMLSSLIASLGLFLSSPAVIIGAMVLAPLMSPIISLAMALLRNDQALLQKSLKSIAIGVILALAMAALLALIIPITRVTPEMAGRLHPNLLDLGVAIVSGMAGAYAYARESIMKSMPGVAIAVALVPPLCVVGIGIGWWDWQVISGAALLFITNLVGIALAAALTFLVLGYAPIVKARRGLTLSMALMLTIAVPLTWSFQTMYSVWQVEQKVDSLSLDIHGKLLYLNALQVQIKSSETLLKLEVSSNSEVTIADLTALKEQLELLLNTPIKLDVTPRISL</sequence>
<dbReference type="PANTHER" id="PTHR20992">
    <property type="entry name" value="AT15442P-RELATED"/>
    <property type="match status" value="1"/>
</dbReference>
<dbReference type="AlphaFoldDB" id="A0AAF0AJZ8"/>
<dbReference type="Proteomes" id="UP001212189">
    <property type="component" value="Chromosome"/>
</dbReference>
<organism evidence="2 3">
    <name type="scientific">Denitrificimonas caeni</name>
    <dbReference type="NCBI Taxonomy" id="521720"/>
    <lineage>
        <taxon>Bacteria</taxon>
        <taxon>Pseudomonadati</taxon>
        <taxon>Pseudomonadota</taxon>
        <taxon>Gammaproteobacteria</taxon>
        <taxon>Pseudomonadales</taxon>
        <taxon>Pseudomonadaceae</taxon>
        <taxon>Denitrificimonas</taxon>
    </lineage>
</organism>
<accession>A0AAF0AJZ8</accession>
<feature type="transmembrane region" description="Helical" evidence="1">
    <location>
        <begin position="508"/>
        <end position="532"/>
    </location>
</feature>
<name>A0AAF0AJZ8_9GAMM</name>
<dbReference type="SUPFAM" id="SSF111331">
    <property type="entry name" value="NAD kinase/diacylglycerol kinase-like"/>
    <property type="match status" value="1"/>
</dbReference>
<dbReference type="EMBL" id="CP114976">
    <property type="protein sequence ID" value="WBE24327.1"/>
    <property type="molecule type" value="Genomic_DNA"/>
</dbReference>